<dbReference type="PROSITE" id="PS00211">
    <property type="entry name" value="ABC_TRANSPORTER_1"/>
    <property type="match status" value="1"/>
</dbReference>
<feature type="domain" description="ABC transporter" evidence="13">
    <location>
        <begin position="10"/>
        <end position="257"/>
    </location>
</feature>
<reference evidence="14 15" key="1">
    <citation type="submission" date="2022-09" db="EMBL/GenBank/DDBJ databases">
        <authorList>
            <person name="Han X.L."/>
            <person name="Wang Q."/>
            <person name="Lu T."/>
        </authorList>
    </citation>
    <scope>NUCLEOTIDE SEQUENCE [LARGE SCALE GENOMIC DNA]</scope>
    <source>
        <strain evidence="14 15">WQ 127069</strain>
    </source>
</reference>
<dbReference type="NCBIfam" id="TIGR02770">
    <property type="entry name" value="nickel_nikD"/>
    <property type="match status" value="1"/>
</dbReference>
<evidence type="ECO:0000256" key="12">
    <source>
        <dbReference type="ARBA" id="ARBA00023136"/>
    </source>
</evidence>
<sequence length="271" mass="30122">MEEPRKVMQVSGLNVTMKTKQGLLPLIQNIHIDLKQGQVLGLVGESGSGKTVTCSSLLQLPSQQAIREGSIQLNGRELNGLPQQEMQRIRGKEIGFIMQNPMNAFTPVYTIGHQFMETIRVHCKMSKKQAFELVAVCLENVNLPDPSRLMKLYPFQLSGGMLQRVMIALSMCLKPAVVIADEPTTALDVVNQLQVLKQLERLRSECGTTILLITHDLGVIAEMADEVIVMHQGSIVEQADVFELFDAPKNEYTKTLLNARLKLPASLTMRT</sequence>
<keyword evidence="4" id="KW-1003">Cell membrane</keyword>
<comment type="caution">
    <text evidence="14">The sequence shown here is derived from an EMBL/GenBank/DDBJ whole genome shotgun (WGS) entry which is preliminary data.</text>
</comment>
<proteinExistence type="inferred from homology"/>
<evidence type="ECO:0000259" key="13">
    <source>
        <dbReference type="PROSITE" id="PS50893"/>
    </source>
</evidence>
<gene>
    <name evidence="14" type="primary">nikD</name>
    <name evidence="14" type="ORF">OB236_04315</name>
</gene>
<evidence type="ECO:0000256" key="3">
    <source>
        <dbReference type="ARBA" id="ARBA00022448"/>
    </source>
</evidence>
<evidence type="ECO:0000313" key="14">
    <source>
        <dbReference type="EMBL" id="MCU6791351.1"/>
    </source>
</evidence>
<organism evidence="14 15">
    <name type="scientific">Paenibacillus baimaensis</name>
    <dbReference type="NCBI Taxonomy" id="2982185"/>
    <lineage>
        <taxon>Bacteria</taxon>
        <taxon>Bacillati</taxon>
        <taxon>Bacillota</taxon>
        <taxon>Bacilli</taxon>
        <taxon>Bacillales</taxon>
        <taxon>Paenibacillaceae</taxon>
        <taxon>Paenibacillus</taxon>
    </lineage>
</organism>
<keyword evidence="12" id="KW-0472">Membrane</keyword>
<name>A0ABT2UBF7_9BACL</name>
<keyword evidence="11" id="KW-0921">Nickel transport</keyword>
<evidence type="ECO:0000256" key="4">
    <source>
        <dbReference type="ARBA" id="ARBA00022475"/>
    </source>
</evidence>
<dbReference type="InterPro" id="IPR014138">
    <property type="entry name" value="Nickel_NikD"/>
</dbReference>
<dbReference type="RefSeq" id="WP_262682925.1">
    <property type="nucleotide sequence ID" value="NZ_JAOQIO010000007.1"/>
</dbReference>
<dbReference type="InterPro" id="IPR050388">
    <property type="entry name" value="ABC_Ni/Peptide_Import"/>
</dbReference>
<evidence type="ECO:0000256" key="10">
    <source>
        <dbReference type="ARBA" id="ARBA00023065"/>
    </source>
</evidence>
<dbReference type="GO" id="GO:0005524">
    <property type="term" value="F:ATP binding"/>
    <property type="evidence" value="ECO:0007669"/>
    <property type="project" value="UniProtKB-KW"/>
</dbReference>
<dbReference type="Proteomes" id="UP001652445">
    <property type="component" value="Unassembled WGS sequence"/>
</dbReference>
<keyword evidence="9" id="KW-1278">Translocase</keyword>
<evidence type="ECO:0000256" key="5">
    <source>
        <dbReference type="ARBA" id="ARBA00022519"/>
    </source>
</evidence>
<dbReference type="PROSITE" id="PS50893">
    <property type="entry name" value="ABC_TRANSPORTER_2"/>
    <property type="match status" value="1"/>
</dbReference>
<evidence type="ECO:0000256" key="1">
    <source>
        <dbReference type="ARBA" id="ARBA00004202"/>
    </source>
</evidence>
<evidence type="ECO:0000256" key="9">
    <source>
        <dbReference type="ARBA" id="ARBA00022967"/>
    </source>
</evidence>
<evidence type="ECO:0000256" key="6">
    <source>
        <dbReference type="ARBA" id="ARBA00022596"/>
    </source>
</evidence>
<keyword evidence="15" id="KW-1185">Reference proteome</keyword>
<comment type="similarity">
    <text evidence="2">Belongs to the ABC transporter superfamily.</text>
</comment>
<keyword evidence="8 14" id="KW-0067">ATP-binding</keyword>
<dbReference type="Gene3D" id="3.40.50.300">
    <property type="entry name" value="P-loop containing nucleotide triphosphate hydrolases"/>
    <property type="match status" value="1"/>
</dbReference>
<evidence type="ECO:0000256" key="2">
    <source>
        <dbReference type="ARBA" id="ARBA00005417"/>
    </source>
</evidence>
<keyword evidence="3" id="KW-0813">Transport</keyword>
<dbReference type="InterPro" id="IPR027417">
    <property type="entry name" value="P-loop_NTPase"/>
</dbReference>
<dbReference type="Pfam" id="PF00005">
    <property type="entry name" value="ABC_tran"/>
    <property type="match status" value="1"/>
</dbReference>
<keyword evidence="6" id="KW-0533">Nickel</keyword>
<dbReference type="PANTHER" id="PTHR43297">
    <property type="entry name" value="OLIGOPEPTIDE TRANSPORT ATP-BINDING PROTEIN APPD"/>
    <property type="match status" value="1"/>
</dbReference>
<keyword evidence="10" id="KW-0406">Ion transport</keyword>
<accession>A0ABT2UBF7</accession>
<evidence type="ECO:0000256" key="7">
    <source>
        <dbReference type="ARBA" id="ARBA00022741"/>
    </source>
</evidence>
<comment type="subcellular location">
    <subcellularLocation>
        <location evidence="1">Cell membrane</location>
        <topology evidence="1">Peripheral membrane protein</topology>
    </subcellularLocation>
</comment>
<dbReference type="InterPro" id="IPR017871">
    <property type="entry name" value="ABC_transporter-like_CS"/>
</dbReference>
<keyword evidence="5" id="KW-0997">Cell inner membrane</keyword>
<protein>
    <submittedName>
        <fullName evidence="14">Nickel import ATP-binding protein NikD</fullName>
    </submittedName>
</protein>
<dbReference type="InterPro" id="IPR003593">
    <property type="entry name" value="AAA+_ATPase"/>
</dbReference>
<dbReference type="SUPFAM" id="SSF52540">
    <property type="entry name" value="P-loop containing nucleoside triphosphate hydrolases"/>
    <property type="match status" value="1"/>
</dbReference>
<dbReference type="PANTHER" id="PTHR43297:SF14">
    <property type="entry name" value="ATPASE AAA-TYPE CORE DOMAIN-CONTAINING PROTEIN"/>
    <property type="match status" value="1"/>
</dbReference>
<dbReference type="SMART" id="SM00382">
    <property type="entry name" value="AAA"/>
    <property type="match status" value="1"/>
</dbReference>
<evidence type="ECO:0000313" key="15">
    <source>
        <dbReference type="Proteomes" id="UP001652445"/>
    </source>
</evidence>
<evidence type="ECO:0000256" key="11">
    <source>
        <dbReference type="ARBA" id="ARBA00023112"/>
    </source>
</evidence>
<keyword evidence="7" id="KW-0547">Nucleotide-binding</keyword>
<dbReference type="InterPro" id="IPR003439">
    <property type="entry name" value="ABC_transporter-like_ATP-bd"/>
</dbReference>
<dbReference type="CDD" id="cd03257">
    <property type="entry name" value="ABC_NikE_OppD_transporters"/>
    <property type="match status" value="1"/>
</dbReference>
<dbReference type="EMBL" id="JAOQIO010000007">
    <property type="protein sequence ID" value="MCU6791351.1"/>
    <property type="molecule type" value="Genomic_DNA"/>
</dbReference>
<evidence type="ECO:0000256" key="8">
    <source>
        <dbReference type="ARBA" id="ARBA00022840"/>
    </source>
</evidence>